<reference evidence="1 2" key="1">
    <citation type="journal article" date="2019" name="Microbiol. Resour. Announc.">
        <title>Draft Genome Sequence of the Most Traditional epsilon-Poly-l-Lysine Producer, Streptomyces albulus NBRC14147.</title>
        <authorList>
            <person name="Yamanaka K."/>
            <person name="Hamano Y."/>
        </authorList>
    </citation>
    <scope>NUCLEOTIDE SEQUENCE [LARGE SCALE GENOMIC DNA]</scope>
    <source>
        <strain evidence="1 2">NBRC 14147</strain>
    </source>
</reference>
<accession>A0A059VT62</accession>
<name>A0A059VT62_STRNR</name>
<dbReference type="EMBL" id="BHXC01000006">
    <property type="protein sequence ID" value="GCB88158.1"/>
    <property type="molecule type" value="Genomic_DNA"/>
</dbReference>
<evidence type="ECO:0000313" key="2">
    <source>
        <dbReference type="Proteomes" id="UP000288351"/>
    </source>
</evidence>
<sequence length="282" mass="29304">MRSGRSPIGWPGQRPVLGFRSRSTPRRTPDPPPAPPRVKSDSGPQITGPQSRGPCCTAEWEGLNLNSSEKARCAPGATPSRARARARARAVAAASWTGGTCAASAPCCRLGPRAAGAAAGPGLVVVALSSRADNCRRSPAARSSSSALRGAKSSLRGLVAVEWALLSTAGALAAEDLPPPVPASRDAGCARSPVEVGGDRRWVCPSGRVRSHGHTGGTYYLLILVTWPAPTVRPPSRMVKRRPSSIATGWMSDTVISALSPGMIISVPSWRVTTPVTSVVRK</sequence>
<comment type="caution">
    <text evidence="1">The sequence shown here is derived from an EMBL/GenBank/DDBJ whole genome shotgun (WGS) entry which is preliminary data.</text>
</comment>
<gene>
    <name evidence="1" type="ORF">SALB_00827</name>
</gene>
<dbReference type="AlphaFoldDB" id="A0A059VT62"/>
<protein>
    <submittedName>
        <fullName evidence="1">Uncharacterized protein</fullName>
    </submittedName>
</protein>
<dbReference type="Proteomes" id="UP000288351">
    <property type="component" value="Unassembled WGS sequence"/>
</dbReference>
<evidence type="ECO:0000313" key="1">
    <source>
        <dbReference type="EMBL" id="GCB88158.1"/>
    </source>
</evidence>
<organism evidence="1 2">
    <name type="scientific">Streptomyces noursei</name>
    <name type="common">Streptomyces albulus</name>
    <dbReference type="NCBI Taxonomy" id="1971"/>
    <lineage>
        <taxon>Bacteria</taxon>
        <taxon>Bacillati</taxon>
        <taxon>Actinomycetota</taxon>
        <taxon>Actinomycetes</taxon>
        <taxon>Kitasatosporales</taxon>
        <taxon>Streptomycetaceae</taxon>
        <taxon>Streptomyces</taxon>
    </lineage>
</organism>
<proteinExistence type="predicted"/>